<dbReference type="GO" id="GO:0000976">
    <property type="term" value="F:transcription cis-regulatory region binding"/>
    <property type="evidence" value="ECO:0007669"/>
    <property type="project" value="TreeGrafter"/>
</dbReference>
<dbReference type="SUPFAM" id="SSF48498">
    <property type="entry name" value="Tetracyclin repressor-like, C-terminal domain"/>
    <property type="match status" value="1"/>
</dbReference>
<evidence type="ECO:0000256" key="1">
    <source>
        <dbReference type="ARBA" id="ARBA00023015"/>
    </source>
</evidence>
<sequence>MRVSLEQVARDADVSIATLYRHFPTRDALIEAVYRQTMSSLVDEASRLSGERDAVAALREWLLLFVDFLDTKKGMSEALGTLIGGTGAVYGESSARLASAAAELVGRATRAGGIRPDVEPLDLLRALGGVANVSPDPDWKRSATRMVDVLINGLRDRTAVLPPRSGAAVPSASSKGKA</sequence>
<feature type="DNA-binding region" description="H-T-H motif" evidence="4">
    <location>
        <begin position="4"/>
        <end position="23"/>
    </location>
</feature>
<evidence type="ECO:0000256" key="2">
    <source>
        <dbReference type="ARBA" id="ARBA00023125"/>
    </source>
</evidence>
<evidence type="ECO:0000259" key="5">
    <source>
        <dbReference type="PROSITE" id="PS50977"/>
    </source>
</evidence>
<protein>
    <submittedName>
        <fullName evidence="6">TetR family transcriptional regulator</fullName>
    </submittedName>
</protein>
<dbReference type="InterPro" id="IPR001647">
    <property type="entry name" value="HTH_TetR"/>
</dbReference>
<proteinExistence type="predicted"/>
<keyword evidence="7" id="KW-1185">Reference proteome</keyword>
<reference evidence="6 7" key="1">
    <citation type="journal article" date="2013" name="Genome Announc.">
        <title>Draft Genome Sequence of Streptomyces gancidicus Strain BKS 13-15.</title>
        <authorList>
            <person name="Kumar S."/>
            <person name="Kaur N."/>
            <person name="Singh N.K."/>
            <person name="Raghava G.P."/>
            <person name="Mayilraj S."/>
        </authorList>
    </citation>
    <scope>NUCLEOTIDE SEQUENCE [LARGE SCALE GENOMIC DNA]</scope>
    <source>
        <strain evidence="6 7">BKS 13-15</strain>
    </source>
</reference>
<dbReference type="Pfam" id="PF21597">
    <property type="entry name" value="TetR_C_43"/>
    <property type="match status" value="1"/>
</dbReference>
<comment type="caution">
    <text evidence="6">The sequence shown here is derived from an EMBL/GenBank/DDBJ whole genome shotgun (WGS) entry which is preliminary data.</text>
</comment>
<dbReference type="PANTHER" id="PTHR30055:SF234">
    <property type="entry name" value="HTH-TYPE TRANSCRIPTIONAL REGULATOR BETI"/>
    <property type="match status" value="1"/>
</dbReference>
<dbReference type="PANTHER" id="PTHR30055">
    <property type="entry name" value="HTH-TYPE TRANSCRIPTIONAL REGULATOR RUTR"/>
    <property type="match status" value="1"/>
</dbReference>
<dbReference type="Pfam" id="PF00440">
    <property type="entry name" value="TetR_N"/>
    <property type="match status" value="1"/>
</dbReference>
<dbReference type="InterPro" id="IPR009057">
    <property type="entry name" value="Homeodomain-like_sf"/>
</dbReference>
<dbReference type="GO" id="GO:0003700">
    <property type="term" value="F:DNA-binding transcription factor activity"/>
    <property type="evidence" value="ECO:0007669"/>
    <property type="project" value="TreeGrafter"/>
</dbReference>
<evidence type="ECO:0000256" key="4">
    <source>
        <dbReference type="PROSITE-ProRule" id="PRU00335"/>
    </source>
</evidence>
<dbReference type="Proteomes" id="UP000011732">
    <property type="component" value="Unassembled WGS sequence"/>
</dbReference>
<dbReference type="AlphaFoldDB" id="M3E184"/>
<dbReference type="InterPro" id="IPR036271">
    <property type="entry name" value="Tet_transcr_reg_TetR-rel_C_sf"/>
</dbReference>
<dbReference type="EMBL" id="AOHP01000083">
    <property type="protein sequence ID" value="EMF27081.1"/>
    <property type="molecule type" value="Genomic_DNA"/>
</dbReference>
<name>M3E184_STREZ</name>
<organism evidence="6 7">
    <name type="scientific">Streptomyces gancidicus BKS 13-15</name>
    <dbReference type="NCBI Taxonomy" id="1284664"/>
    <lineage>
        <taxon>Bacteria</taxon>
        <taxon>Bacillati</taxon>
        <taxon>Actinomycetota</taxon>
        <taxon>Actinomycetes</taxon>
        <taxon>Kitasatosporales</taxon>
        <taxon>Streptomycetaceae</taxon>
        <taxon>Streptomyces</taxon>
        <taxon>Streptomyces pseudogriseolus group</taxon>
    </lineage>
</organism>
<keyword evidence="1" id="KW-0805">Transcription regulation</keyword>
<dbReference type="PATRIC" id="fig|1284664.3.peg.4180"/>
<gene>
    <name evidence="6" type="ORF">H114_20823</name>
</gene>
<evidence type="ECO:0000256" key="3">
    <source>
        <dbReference type="ARBA" id="ARBA00023163"/>
    </source>
</evidence>
<evidence type="ECO:0000313" key="7">
    <source>
        <dbReference type="Proteomes" id="UP000011732"/>
    </source>
</evidence>
<feature type="domain" description="HTH tetR-type" evidence="5">
    <location>
        <begin position="1"/>
        <end position="41"/>
    </location>
</feature>
<keyword evidence="3" id="KW-0804">Transcription</keyword>
<keyword evidence="2 4" id="KW-0238">DNA-binding</keyword>
<dbReference type="SUPFAM" id="SSF46689">
    <property type="entry name" value="Homeodomain-like"/>
    <property type="match status" value="1"/>
</dbReference>
<dbReference type="Gene3D" id="1.10.357.10">
    <property type="entry name" value="Tetracycline Repressor, domain 2"/>
    <property type="match status" value="1"/>
</dbReference>
<dbReference type="PROSITE" id="PS50977">
    <property type="entry name" value="HTH_TETR_2"/>
    <property type="match status" value="1"/>
</dbReference>
<dbReference type="InterPro" id="IPR049445">
    <property type="entry name" value="TetR_SbtR-like_C"/>
</dbReference>
<accession>M3E184</accession>
<evidence type="ECO:0000313" key="6">
    <source>
        <dbReference type="EMBL" id="EMF27081.1"/>
    </source>
</evidence>
<dbReference type="InterPro" id="IPR050109">
    <property type="entry name" value="HTH-type_TetR-like_transc_reg"/>
</dbReference>